<dbReference type="OrthoDB" id="9821069at2"/>
<feature type="region of interest" description="Disordered" evidence="1">
    <location>
        <begin position="76"/>
        <end position="97"/>
    </location>
</feature>
<evidence type="ECO:0000256" key="1">
    <source>
        <dbReference type="SAM" id="MobiDB-lite"/>
    </source>
</evidence>
<proteinExistence type="predicted"/>
<gene>
    <name evidence="3" type="ORF">BG262_05155</name>
</gene>
<evidence type="ECO:0000256" key="2">
    <source>
        <dbReference type="SAM" id="Phobius"/>
    </source>
</evidence>
<reference evidence="4" key="1">
    <citation type="submission" date="2016-09" db="EMBL/GenBank/DDBJ databases">
        <title>Draft genome sequence of a novel species of the family Streptococcaceae isolated from flowers.</title>
        <authorList>
            <person name="Chuah L.-O."/>
            <person name="Yap K.-P."/>
            <person name="Thong K.L."/>
            <person name="Liong M.T."/>
            <person name="Ahmad R."/>
            <person name="Rusul G."/>
        </authorList>
    </citation>
    <scope>NUCLEOTIDE SEQUENCE [LARGE SCALE GENOMIC DNA]</scope>
    <source>
        <strain evidence="4">HibF3</strain>
    </source>
</reference>
<keyword evidence="2" id="KW-1133">Transmembrane helix</keyword>
<dbReference type="EMBL" id="MKIQ01000028">
    <property type="protein sequence ID" value="OFI46405.1"/>
    <property type="molecule type" value="Genomic_DNA"/>
</dbReference>
<organism evidence="3 4">
    <name type="scientific">Floricoccus penangensis</name>
    <dbReference type="NCBI Taxonomy" id="1859475"/>
    <lineage>
        <taxon>Bacteria</taxon>
        <taxon>Bacillati</taxon>
        <taxon>Bacillota</taxon>
        <taxon>Bacilli</taxon>
        <taxon>Lactobacillales</taxon>
        <taxon>Streptococcaceae</taxon>
        <taxon>Floricoccus</taxon>
    </lineage>
</organism>
<name>A0A9Q5JFL3_9LACT</name>
<keyword evidence="4" id="KW-1185">Reference proteome</keyword>
<evidence type="ECO:0000313" key="4">
    <source>
        <dbReference type="Proteomes" id="UP000177273"/>
    </source>
</evidence>
<feature type="transmembrane region" description="Helical" evidence="2">
    <location>
        <begin position="108"/>
        <end position="128"/>
    </location>
</feature>
<dbReference type="AlphaFoldDB" id="A0A9Q5JFL3"/>
<protein>
    <submittedName>
        <fullName evidence="3">Uncharacterized protein</fullName>
    </submittedName>
</protein>
<keyword evidence="2" id="KW-0472">Membrane</keyword>
<feature type="compositionally biased region" description="Polar residues" evidence="1">
    <location>
        <begin position="76"/>
        <end position="88"/>
    </location>
</feature>
<sequence length="363" mass="41422">MTNKKNNEACNDDFSKEFDEIFGFDKFKESGKDNLKTSEINENSINKLNNVENRIDTGKKEKLDVSATKKIYSEESTSFPQKNNINQKNRIDSDSSEKTVYKDQSGGILLIVIMSIILLTATIVKMNISKPVQNEDSPRELEVGVHYVKNNEEVSPLADIFSKPIEEASKVNNFYVVEDGTKFNFSNGYQLTLKNFKKMEPIEESVFVSPPSSHVDTKKFLNAEFANNNKNIYVSGSLTNNVIEGFKIQELYSFDEGIYYKSSDVKKNDDYETVRIYAKKISMNGDREYTVYDIYRFNNGYGIIIEKRLSGNSIDNKSYNVGDKISIETDIMDKLVEKADENIEIKKVDISNQNQTDFSNNNG</sequence>
<keyword evidence="2" id="KW-0812">Transmembrane</keyword>
<dbReference type="RefSeq" id="WP_070788342.1">
    <property type="nucleotide sequence ID" value="NZ_MKIQ01000028.1"/>
</dbReference>
<dbReference type="Proteomes" id="UP000177273">
    <property type="component" value="Unassembled WGS sequence"/>
</dbReference>
<comment type="caution">
    <text evidence="3">The sequence shown here is derived from an EMBL/GenBank/DDBJ whole genome shotgun (WGS) entry which is preliminary data.</text>
</comment>
<evidence type="ECO:0000313" key="3">
    <source>
        <dbReference type="EMBL" id="OFI46405.1"/>
    </source>
</evidence>
<accession>A0A9Q5JFL3</accession>